<keyword evidence="3" id="KW-1185">Reference proteome</keyword>
<dbReference type="EMBL" id="JAVRHR010000002">
    <property type="protein sequence ID" value="MDT0607046.1"/>
    <property type="molecule type" value="Genomic_DNA"/>
</dbReference>
<gene>
    <name evidence="2" type="ORF">RM706_08400</name>
</gene>
<evidence type="ECO:0000313" key="2">
    <source>
        <dbReference type="EMBL" id="MDT0607046.1"/>
    </source>
</evidence>
<keyword evidence="1" id="KW-0732">Signal</keyword>
<dbReference type="Proteomes" id="UP001255246">
    <property type="component" value="Unassembled WGS sequence"/>
</dbReference>
<comment type="caution">
    <text evidence="2">The sequence shown here is derived from an EMBL/GenBank/DDBJ whole genome shotgun (WGS) entry which is preliminary data.</text>
</comment>
<evidence type="ECO:0000313" key="3">
    <source>
        <dbReference type="Proteomes" id="UP001255246"/>
    </source>
</evidence>
<dbReference type="Pfam" id="PF18939">
    <property type="entry name" value="DUF5686"/>
    <property type="match status" value="1"/>
</dbReference>
<evidence type="ECO:0000256" key="1">
    <source>
        <dbReference type="SAM" id="SignalP"/>
    </source>
</evidence>
<feature type="signal peptide" evidence="1">
    <location>
        <begin position="1"/>
        <end position="26"/>
    </location>
</feature>
<dbReference type="RefSeq" id="WP_311350609.1">
    <property type="nucleotide sequence ID" value="NZ_JAVRHR010000002.1"/>
</dbReference>
<name>A0ABU3AA28_9FLAO</name>
<accession>A0ABU3AA28</accession>
<organism evidence="2 3">
    <name type="scientific">Croceitalea rosinachiae</name>
    <dbReference type="NCBI Taxonomy" id="3075596"/>
    <lineage>
        <taxon>Bacteria</taxon>
        <taxon>Pseudomonadati</taxon>
        <taxon>Bacteroidota</taxon>
        <taxon>Flavobacteriia</taxon>
        <taxon>Flavobacteriales</taxon>
        <taxon>Flavobacteriaceae</taxon>
        <taxon>Croceitalea</taxon>
    </lineage>
</organism>
<feature type="chain" id="PRO_5045450488" evidence="1">
    <location>
        <begin position="27"/>
        <end position="427"/>
    </location>
</feature>
<reference evidence="2 3" key="1">
    <citation type="submission" date="2023-09" db="EMBL/GenBank/DDBJ databases">
        <authorList>
            <person name="Rey-Velasco X."/>
        </authorList>
    </citation>
    <scope>NUCLEOTIDE SEQUENCE [LARGE SCALE GENOMIC DNA]</scope>
    <source>
        <strain evidence="2 3">F388</strain>
    </source>
</reference>
<sequence length="427" mass="49533">MKAIKKYRNNVYAVLVCILFAQITQAQNQDVPQKKATNKISIPQVLFRGVLFENQDKNQVWYIPNVFELFPANTVEGFVFNPQVKFTQNYEGGRFFSLNPNLRYGFGNERFQAQLKSQYYYSPKNFGLLELSGGRAIEQLYNESTLSAFNNTLSTFALSENFLKIYERTYVELGHTFSPLKNFLLTTSLSWNERNPLNNLTKYEEDEDFTSNTPENEELDNTTFTKNTTVLFDAQLRWQLGHQMVRQRGSLISKGKYPALTLSYANATDAILGGDISFQKLAFSFQGDFEIGDYSFGKAFIEIGDFLSKDNLTFVDFKHFKGKETVYGTYDIDQFQLLDYYGNSTAEFYIQGHYEHYFRPFYFIYDELNYRPVAGIRYLYTETGGHYAELGLGMDKMFKGNWRVDVYNSFRDGEHESFGVRVGFSID</sequence>
<proteinExistence type="predicted"/>
<dbReference type="InterPro" id="IPR043741">
    <property type="entry name" value="DUF5686"/>
</dbReference>
<protein>
    <submittedName>
        <fullName evidence="2">DUF5686 family protein</fullName>
    </submittedName>
</protein>